<dbReference type="Proteomes" id="UP001139516">
    <property type="component" value="Unassembled WGS sequence"/>
</dbReference>
<comment type="caution">
    <text evidence="3">The sequence shown here is derived from an EMBL/GenBank/DDBJ whole genome shotgun (WGS) entry which is preliminary data.</text>
</comment>
<proteinExistence type="predicted"/>
<dbReference type="InterPro" id="IPR019253">
    <property type="entry name" value="DUF2244_TM"/>
</dbReference>
<evidence type="ECO:0000313" key="3">
    <source>
        <dbReference type="EMBL" id="MCK8784080.1"/>
    </source>
</evidence>
<organism evidence="3 4">
    <name type="scientific">Roseomonas acroporae</name>
    <dbReference type="NCBI Taxonomy" id="2937791"/>
    <lineage>
        <taxon>Bacteria</taxon>
        <taxon>Pseudomonadati</taxon>
        <taxon>Pseudomonadota</taxon>
        <taxon>Alphaproteobacteria</taxon>
        <taxon>Acetobacterales</taxon>
        <taxon>Roseomonadaceae</taxon>
        <taxon>Roseomonas</taxon>
    </lineage>
</organism>
<accession>A0A9X2BWN8</accession>
<keyword evidence="2" id="KW-0812">Transmembrane</keyword>
<gene>
    <name evidence="3" type="ORF">M0638_06770</name>
</gene>
<feature type="transmembrane region" description="Helical" evidence="2">
    <location>
        <begin position="53"/>
        <end position="72"/>
    </location>
</feature>
<keyword evidence="2" id="KW-0472">Membrane</keyword>
<sequence length="194" mass="21408">MAAAGPVPLEPILFEAVTSPHRSAGPRALTLLTLLLGLPAMASGLLFLRLGAWPVFGLVGLEVPAVLLLVMLHHRGSRHARESVVLTPNQLQVRRTDRRGRRSEVTLEPYWARLELREHHGRCSTLLLAQRRASVEIGTYLGEWEKRDLAAALGDALRRYREPVFDNPQLRAAQPFADATPTLARPPTRSVPGS</sequence>
<dbReference type="RefSeq" id="WP_248666205.1">
    <property type="nucleotide sequence ID" value="NZ_JALPRX010000023.1"/>
</dbReference>
<evidence type="ECO:0000256" key="1">
    <source>
        <dbReference type="SAM" id="MobiDB-lite"/>
    </source>
</evidence>
<dbReference type="Pfam" id="PF10003">
    <property type="entry name" value="DUF2244"/>
    <property type="match status" value="1"/>
</dbReference>
<evidence type="ECO:0000313" key="4">
    <source>
        <dbReference type="Proteomes" id="UP001139516"/>
    </source>
</evidence>
<feature type="region of interest" description="Disordered" evidence="1">
    <location>
        <begin position="171"/>
        <end position="194"/>
    </location>
</feature>
<evidence type="ECO:0000256" key="2">
    <source>
        <dbReference type="SAM" id="Phobius"/>
    </source>
</evidence>
<reference evidence="3" key="1">
    <citation type="submission" date="2022-04" db="EMBL/GenBank/DDBJ databases">
        <title>Roseomonas acroporae sp. nov., isolated from coral Acropora digitifera.</title>
        <authorList>
            <person name="Sun H."/>
        </authorList>
    </citation>
    <scope>NUCLEOTIDE SEQUENCE</scope>
    <source>
        <strain evidence="3">NAR14</strain>
    </source>
</reference>
<name>A0A9X2BWN8_9PROT</name>
<keyword evidence="4" id="KW-1185">Reference proteome</keyword>
<keyword evidence="2" id="KW-1133">Transmembrane helix</keyword>
<protein>
    <submittedName>
        <fullName evidence="3">DUF2244 domain-containing protein</fullName>
    </submittedName>
</protein>
<dbReference type="AlphaFoldDB" id="A0A9X2BWN8"/>
<dbReference type="EMBL" id="JALPRX010000023">
    <property type="protein sequence ID" value="MCK8784080.1"/>
    <property type="molecule type" value="Genomic_DNA"/>
</dbReference>